<dbReference type="InterPro" id="IPR020807">
    <property type="entry name" value="PKS_DH"/>
</dbReference>
<dbReference type="Pfam" id="PF14765">
    <property type="entry name" value="PS-DH"/>
    <property type="match status" value="1"/>
</dbReference>
<dbReference type="EMBL" id="JBHTCF010000055">
    <property type="protein sequence ID" value="MFC7310844.1"/>
    <property type="molecule type" value="Genomic_DNA"/>
</dbReference>
<feature type="region of interest" description="Disordered" evidence="6">
    <location>
        <begin position="42"/>
        <end position="61"/>
    </location>
</feature>
<keyword evidence="3" id="KW-0511">Multifunctional enzyme</keyword>
<keyword evidence="4 8" id="KW-0012">Acyltransferase</keyword>
<evidence type="ECO:0000256" key="2">
    <source>
        <dbReference type="ARBA" id="ARBA00022679"/>
    </source>
</evidence>
<feature type="non-terminal residue" evidence="8">
    <location>
        <position position="1"/>
    </location>
</feature>
<proteinExistence type="predicted"/>
<dbReference type="InterPro" id="IPR050091">
    <property type="entry name" value="PKS_NRPS_Biosynth_Enz"/>
</dbReference>
<dbReference type="InterPro" id="IPR042104">
    <property type="entry name" value="PKS_dehydratase_sf"/>
</dbReference>
<organism evidence="8 9">
    <name type="scientific">Streptomyces monticola</name>
    <dbReference type="NCBI Taxonomy" id="2666263"/>
    <lineage>
        <taxon>Bacteria</taxon>
        <taxon>Bacillati</taxon>
        <taxon>Actinomycetota</taxon>
        <taxon>Actinomycetes</taxon>
        <taxon>Kitasatosporales</taxon>
        <taxon>Streptomycetaceae</taxon>
        <taxon>Streptomyces</taxon>
    </lineage>
</organism>
<dbReference type="RefSeq" id="WP_381842110.1">
    <property type="nucleotide sequence ID" value="NZ_JBHTCF010000055.1"/>
</dbReference>
<dbReference type="InterPro" id="IPR049552">
    <property type="entry name" value="PKS_DH_N"/>
</dbReference>
<name>A0ABW2JZD3_9ACTN</name>
<feature type="non-terminal residue" evidence="8">
    <location>
        <position position="921"/>
    </location>
</feature>
<evidence type="ECO:0000313" key="8">
    <source>
        <dbReference type="EMBL" id="MFC7310844.1"/>
    </source>
</evidence>
<evidence type="ECO:0000256" key="3">
    <source>
        <dbReference type="ARBA" id="ARBA00023268"/>
    </source>
</evidence>
<keyword evidence="9" id="KW-1185">Reference proteome</keyword>
<dbReference type="Gene3D" id="3.40.366.10">
    <property type="entry name" value="Malonyl-Coenzyme A Acyl Carrier Protein, domain 2"/>
    <property type="match status" value="1"/>
</dbReference>
<dbReference type="PROSITE" id="PS52019">
    <property type="entry name" value="PKS_MFAS_DH"/>
    <property type="match status" value="1"/>
</dbReference>
<dbReference type="Gene3D" id="3.10.129.110">
    <property type="entry name" value="Polyketide synthase dehydratase"/>
    <property type="match status" value="1"/>
</dbReference>
<dbReference type="Proteomes" id="UP001596523">
    <property type="component" value="Unassembled WGS sequence"/>
</dbReference>
<dbReference type="Pfam" id="PF21089">
    <property type="entry name" value="PKS_DH_N"/>
    <property type="match status" value="1"/>
</dbReference>
<dbReference type="SUPFAM" id="SSF55048">
    <property type="entry name" value="Probable ACP-binding domain of malonyl-CoA ACP transacylase"/>
    <property type="match status" value="1"/>
</dbReference>
<dbReference type="SMART" id="SM00827">
    <property type="entry name" value="PKS_AT"/>
    <property type="match status" value="1"/>
</dbReference>
<dbReference type="InterPro" id="IPR049551">
    <property type="entry name" value="PKS_DH_C"/>
</dbReference>
<feature type="domain" description="PKS/mFAS DH" evidence="7">
    <location>
        <begin position="512"/>
        <end position="798"/>
    </location>
</feature>
<accession>A0ABW2JZD3</accession>
<gene>
    <name evidence="8" type="ORF">ACFQVC_42370</name>
</gene>
<dbReference type="PANTHER" id="PTHR43775">
    <property type="entry name" value="FATTY ACID SYNTHASE"/>
    <property type="match status" value="1"/>
</dbReference>
<dbReference type="SUPFAM" id="SSF52151">
    <property type="entry name" value="FabD/lysophospholipase-like"/>
    <property type="match status" value="1"/>
</dbReference>
<evidence type="ECO:0000256" key="1">
    <source>
        <dbReference type="ARBA" id="ARBA00004792"/>
    </source>
</evidence>
<feature type="region of interest" description="N-terminal hotdog fold" evidence="5">
    <location>
        <begin position="512"/>
        <end position="635"/>
    </location>
</feature>
<reference evidence="9" key="1">
    <citation type="journal article" date="2019" name="Int. J. Syst. Evol. Microbiol.">
        <title>The Global Catalogue of Microorganisms (GCM) 10K type strain sequencing project: providing services to taxonomists for standard genome sequencing and annotation.</title>
        <authorList>
            <consortium name="The Broad Institute Genomics Platform"/>
            <consortium name="The Broad Institute Genome Sequencing Center for Infectious Disease"/>
            <person name="Wu L."/>
            <person name="Ma J."/>
        </authorList>
    </citation>
    <scope>NUCLEOTIDE SEQUENCE [LARGE SCALE GENOMIC DNA]</scope>
    <source>
        <strain evidence="9">SYNS20</strain>
    </source>
</reference>
<dbReference type="Pfam" id="PF22953">
    <property type="entry name" value="SpnB_Rossmann"/>
    <property type="match status" value="1"/>
</dbReference>
<dbReference type="Pfam" id="PF16197">
    <property type="entry name" value="KAsynt_C_assoc"/>
    <property type="match status" value="1"/>
</dbReference>
<feature type="active site" description="Proton acceptor; for dehydratase activity" evidence="5">
    <location>
        <position position="544"/>
    </location>
</feature>
<dbReference type="InterPro" id="IPR014043">
    <property type="entry name" value="Acyl_transferase_dom"/>
</dbReference>
<dbReference type="SUPFAM" id="SSF53901">
    <property type="entry name" value="Thiolase-like"/>
    <property type="match status" value="1"/>
</dbReference>
<evidence type="ECO:0000313" key="9">
    <source>
        <dbReference type="Proteomes" id="UP001596523"/>
    </source>
</evidence>
<dbReference type="Gene3D" id="3.40.50.720">
    <property type="entry name" value="NAD(P)-binding Rossmann-like Domain"/>
    <property type="match status" value="1"/>
</dbReference>
<comment type="caution">
    <text evidence="8">The sequence shown here is derived from an EMBL/GenBank/DDBJ whole genome shotgun (WGS) entry which is preliminary data.</text>
</comment>
<evidence type="ECO:0000256" key="6">
    <source>
        <dbReference type="SAM" id="MobiDB-lite"/>
    </source>
</evidence>
<dbReference type="InterPro" id="IPR001227">
    <property type="entry name" value="Ac_transferase_dom_sf"/>
</dbReference>
<evidence type="ECO:0000256" key="4">
    <source>
        <dbReference type="ARBA" id="ARBA00023315"/>
    </source>
</evidence>
<dbReference type="InterPro" id="IPR055123">
    <property type="entry name" value="SpnB-like_Rossmann"/>
</dbReference>
<dbReference type="Gene3D" id="3.40.47.10">
    <property type="match status" value="1"/>
</dbReference>
<feature type="active site" description="Proton donor; for dehydratase activity" evidence="5">
    <location>
        <position position="711"/>
    </location>
</feature>
<dbReference type="SMART" id="SM00826">
    <property type="entry name" value="PKS_DH"/>
    <property type="match status" value="1"/>
</dbReference>
<evidence type="ECO:0000256" key="5">
    <source>
        <dbReference type="PROSITE-ProRule" id="PRU01363"/>
    </source>
</evidence>
<dbReference type="PANTHER" id="PTHR43775:SF51">
    <property type="entry name" value="INACTIVE PHENOLPHTHIOCEROL SYNTHESIS POLYKETIDE SYNTHASE TYPE I PKS1-RELATED"/>
    <property type="match status" value="1"/>
</dbReference>
<evidence type="ECO:0000259" key="7">
    <source>
        <dbReference type="PROSITE" id="PS52019"/>
    </source>
</evidence>
<dbReference type="InterPro" id="IPR032821">
    <property type="entry name" value="PKS_assoc"/>
</dbReference>
<dbReference type="InterPro" id="IPR016039">
    <property type="entry name" value="Thiolase-like"/>
</dbReference>
<keyword evidence="2" id="KW-0808">Transferase</keyword>
<dbReference type="InterPro" id="IPR016035">
    <property type="entry name" value="Acyl_Trfase/lysoPLipase"/>
</dbReference>
<dbReference type="Gene3D" id="3.30.70.3290">
    <property type="match status" value="1"/>
</dbReference>
<comment type="pathway">
    <text evidence="1">Antibiotic biosynthesis.</text>
</comment>
<dbReference type="GO" id="GO:0016746">
    <property type="term" value="F:acyltransferase activity"/>
    <property type="evidence" value="ECO:0007669"/>
    <property type="project" value="UniProtKB-KW"/>
</dbReference>
<dbReference type="InterPro" id="IPR016036">
    <property type="entry name" value="Malonyl_transacylase_ACP-bd"/>
</dbReference>
<dbReference type="InterPro" id="IPR036291">
    <property type="entry name" value="NAD(P)-bd_dom_sf"/>
</dbReference>
<protein>
    <submittedName>
        <fullName evidence="8">Acyltransferase domain-containing protein</fullName>
    </submittedName>
</protein>
<sequence>HIELLTESRPWPETGRPRRAGISSFGISGTNAHVIIEQAPEAPAPAPEPEPAAPADGPTPPAYIWTLSGKTEDALRAQAARLCTHVENDPALTPVDLAYSLATRRARLDHRAAVVGADRQELLNGLTALAEGQPTATGVLHGTSRGRGRTAFLFTGQGAQRLGMGRELYEAFPVFAEAFDAVLAALDEFGGGLRDVIWGEDEGKLNRTEFTQPALFAIEVALFRLVESWGVRPDFLAGHSIGEIAAAHVAGVLSLADAAQLVSARGKLMQALPEGGAMVALQATEDEVTPHLTDTDTVTIGAINGPTAVVISGDETQALAIKAHFESEGRKATRLKVSHAFHSPLMEPMLDEFRTVAASLTYNTPAIPVVSNVTGQLATDLTDPEYWVRHVREAVRFADGIGYLAAEGVTRFLELGPDAVLTAMGRQSVEEESAVLVPALRKDRAEGPALLAAVAQLDVCGVPVDWSAFYAGAGARPVDLPTYAFQRRRYWMEAAPEAASALSAMGIGASGHALLGAAMTLADTDGAVLTGRLSVAAQPWLADHAVGGTVLFPGTGLVELAIRAGDEVGCAVLEELTLEAPLVLPEAGGVQVQVAVGAPDTSDARPVQIYARPEAADEPWVRHATGLLTPNGASGTQPVADLAPWPPAGAEPVDVDGLYDGLAAAGLEYGPVFQGLTAAWKSGAGDEVYAEISLPDDTGVDGYGVHPALLDACLHAIGLLGGSGSGSDSDGDGGTGSAARLPFAWTDVALHATGASRVRVRLTPAGAGVRLDVADDAGRPVVSVGTLALREISADQLAGGAHHDALFRLEWTPVPCQGAAGIPDGVTVLRSEPGTDAASVRAAVQAALGELQSVDGQLVIVTRGAVAALEGEDVTDLAGAAVWGLARSAQSEEPGRVVLVDTDDVDAVALALASGEPQVVV</sequence>
<dbReference type="Pfam" id="PF00698">
    <property type="entry name" value="Acyl_transf_1"/>
    <property type="match status" value="1"/>
</dbReference>
<dbReference type="SUPFAM" id="SSF51735">
    <property type="entry name" value="NAD(P)-binding Rossmann-fold domains"/>
    <property type="match status" value="1"/>
</dbReference>
<dbReference type="InterPro" id="IPR049900">
    <property type="entry name" value="PKS_mFAS_DH"/>
</dbReference>
<feature type="region of interest" description="C-terminal hotdog fold" evidence="5">
    <location>
        <begin position="650"/>
        <end position="798"/>
    </location>
</feature>